<evidence type="ECO:0000256" key="2">
    <source>
        <dbReference type="ARBA" id="ARBA00022801"/>
    </source>
</evidence>
<protein>
    <recommendedName>
        <fullName evidence="4">Peptidase S9 prolyl oligopeptidase catalytic domain-containing protein</fullName>
    </recommendedName>
</protein>
<organism evidence="5">
    <name type="scientific">Paraconexibacter sp. AEG42_29</name>
    <dbReference type="NCBI Taxonomy" id="2997339"/>
    <lineage>
        <taxon>Bacteria</taxon>
        <taxon>Bacillati</taxon>
        <taxon>Actinomycetota</taxon>
        <taxon>Thermoleophilia</taxon>
        <taxon>Solirubrobacterales</taxon>
        <taxon>Paraconexibacteraceae</taxon>
        <taxon>Paraconexibacter</taxon>
    </lineage>
</organism>
<evidence type="ECO:0000259" key="4">
    <source>
        <dbReference type="Pfam" id="PF00326"/>
    </source>
</evidence>
<gene>
    <name evidence="5" type="ORF">DSM112329_00638</name>
</gene>
<dbReference type="GO" id="GO:0008236">
    <property type="term" value="F:serine-type peptidase activity"/>
    <property type="evidence" value="ECO:0007669"/>
    <property type="project" value="InterPro"/>
</dbReference>
<dbReference type="InterPro" id="IPR050955">
    <property type="entry name" value="Plant_Biomass_Hydrol_Est"/>
</dbReference>
<feature type="chain" id="PRO_5043492988" description="Peptidase S9 prolyl oligopeptidase catalytic domain-containing protein" evidence="3">
    <location>
        <begin position="29"/>
        <end position="290"/>
    </location>
</feature>
<keyword evidence="1 3" id="KW-0732">Signal</keyword>
<dbReference type="Pfam" id="PF00326">
    <property type="entry name" value="Peptidase_S9"/>
    <property type="match status" value="1"/>
</dbReference>
<dbReference type="AlphaFoldDB" id="A0AAU7AQ88"/>
<evidence type="ECO:0000256" key="3">
    <source>
        <dbReference type="SAM" id="SignalP"/>
    </source>
</evidence>
<dbReference type="InterPro" id="IPR001375">
    <property type="entry name" value="Peptidase_S9_cat"/>
</dbReference>
<dbReference type="SUPFAM" id="SSF53474">
    <property type="entry name" value="alpha/beta-Hydrolases"/>
    <property type="match status" value="1"/>
</dbReference>
<dbReference type="KEGG" id="parq:DSM112329_00638"/>
<dbReference type="GO" id="GO:0006508">
    <property type="term" value="P:proteolysis"/>
    <property type="evidence" value="ECO:0007669"/>
    <property type="project" value="InterPro"/>
</dbReference>
<dbReference type="InterPro" id="IPR029058">
    <property type="entry name" value="AB_hydrolase_fold"/>
</dbReference>
<reference evidence="5" key="1">
    <citation type="submission" date="2022-12" db="EMBL/GenBank/DDBJ databases">
        <title>Paraconexibacter alkalitolerans sp. nov. and Baekduia alba sp. nov., isolated from soil and emended description of the genera Paraconexibacter (Chun et al., 2020) and Baekduia (An et al., 2020).</title>
        <authorList>
            <person name="Vieira S."/>
            <person name="Huber K.J."/>
            <person name="Geppert A."/>
            <person name="Wolf J."/>
            <person name="Neumann-Schaal M."/>
            <person name="Muesken M."/>
            <person name="Overmann J."/>
        </authorList>
    </citation>
    <scope>NUCLEOTIDE SEQUENCE</scope>
    <source>
        <strain evidence="5">AEG42_29</strain>
    </source>
</reference>
<keyword evidence="2" id="KW-0378">Hydrolase</keyword>
<evidence type="ECO:0000256" key="1">
    <source>
        <dbReference type="ARBA" id="ARBA00022729"/>
    </source>
</evidence>
<dbReference type="Gene3D" id="3.40.50.1820">
    <property type="entry name" value="alpha/beta hydrolase"/>
    <property type="match status" value="1"/>
</dbReference>
<dbReference type="PANTHER" id="PTHR43037:SF5">
    <property type="entry name" value="FERULOYL ESTERASE"/>
    <property type="match status" value="1"/>
</dbReference>
<dbReference type="EMBL" id="CP114014">
    <property type="protein sequence ID" value="XAY03816.1"/>
    <property type="molecule type" value="Genomic_DNA"/>
</dbReference>
<evidence type="ECO:0000313" key="5">
    <source>
        <dbReference type="EMBL" id="XAY03816.1"/>
    </source>
</evidence>
<feature type="signal peptide" evidence="3">
    <location>
        <begin position="1"/>
        <end position="28"/>
    </location>
</feature>
<feature type="domain" description="Peptidase S9 prolyl oligopeptidase catalytic" evidence="4">
    <location>
        <begin position="104"/>
        <end position="183"/>
    </location>
</feature>
<dbReference type="RefSeq" id="WP_354700367.1">
    <property type="nucleotide sequence ID" value="NZ_CP114014.1"/>
</dbReference>
<sequence length="290" mass="29832">MRSTRRILGAALSLAAILTAGSAGVAGAATRAAPSASAATDGCSLAPTAGTVTRTVGRRSYRVNVPAGLSGPRVPLLLSLHGAGSTGAQDELFTGWTPFAASHPFIVAYPQARGVSFSGLWDPYTPVSTDVADLKAMAADIAAQWCVDPQRIHVDGWSNGAVMSQRVACDGADTFASVTSYAGGTPSLAGLAAPCSPSRPIAVGLIAGQFDFTYGGLAQNTDEWTGINDCAATPARSTDAFGTSELYTCAGGVRVLSRVVGLTSHNWPSGARGEDQRSRMWAFFEAHPRP</sequence>
<dbReference type="PANTHER" id="PTHR43037">
    <property type="entry name" value="UNNAMED PRODUCT-RELATED"/>
    <property type="match status" value="1"/>
</dbReference>
<proteinExistence type="predicted"/>
<accession>A0AAU7AQ88</accession>
<name>A0AAU7AQ88_9ACTN</name>